<evidence type="ECO:0000256" key="1">
    <source>
        <dbReference type="SAM" id="Phobius"/>
    </source>
</evidence>
<dbReference type="EMBL" id="CP090896">
    <property type="protein sequence ID" value="ULT81858.1"/>
    <property type="molecule type" value="Genomic_DNA"/>
</dbReference>
<keyword evidence="1" id="KW-0812">Transmembrane</keyword>
<feature type="transmembrane region" description="Helical" evidence="1">
    <location>
        <begin position="116"/>
        <end position="138"/>
    </location>
</feature>
<reference evidence="2 4" key="2">
    <citation type="submission" date="2022-05" db="EMBL/GenBank/DDBJ databases">
        <title>Chromosome-level reference genomes for two strains of Caenorhabditis briggsae: an improved platform for comparative genomics.</title>
        <authorList>
            <person name="Stevens L."/>
            <person name="Andersen E.C."/>
        </authorList>
    </citation>
    <scope>NUCLEOTIDE SEQUENCE [LARGE SCALE GENOMIC DNA]</scope>
    <source>
        <strain evidence="2">QX1410_ONT</strain>
        <tissue evidence="2">Whole-organism</tissue>
    </source>
</reference>
<proteinExistence type="predicted"/>
<dbReference type="AlphaFoldDB" id="A0AAE8ZRW6"/>
<evidence type="ECO:0000313" key="5">
    <source>
        <dbReference type="Proteomes" id="UP000829354"/>
    </source>
</evidence>
<accession>A0AAE8ZRW6</accession>
<protein>
    <submittedName>
        <fullName evidence="2">Uncharacterized protein</fullName>
    </submittedName>
</protein>
<evidence type="ECO:0000313" key="3">
    <source>
        <dbReference type="EMBL" id="UMM41164.1"/>
    </source>
</evidence>
<gene>
    <name evidence="2" type="ORF">L3Y34_011664</name>
    <name evidence="3" type="ORF">L5515_017543</name>
</gene>
<sequence length="139" mass="15569">MLSNSTAPKRSSRKDRCRRRVSRFFSTVKRVFSIKTKEAAHPLLADTPMIPGAPKPRRATMAYARFQPLCDRLPISPEYFIRPEAFMAQPSNTVSLNVSLSLNDPSVDSTGNSSDVIVIFCFCLFSMSVLLAITIISYF</sequence>
<evidence type="ECO:0000313" key="4">
    <source>
        <dbReference type="Proteomes" id="UP000827892"/>
    </source>
</evidence>
<organism evidence="2 4">
    <name type="scientific">Caenorhabditis briggsae</name>
    <dbReference type="NCBI Taxonomy" id="6238"/>
    <lineage>
        <taxon>Eukaryota</taxon>
        <taxon>Metazoa</taxon>
        <taxon>Ecdysozoa</taxon>
        <taxon>Nematoda</taxon>
        <taxon>Chromadorea</taxon>
        <taxon>Rhabditida</taxon>
        <taxon>Rhabditina</taxon>
        <taxon>Rhabditomorpha</taxon>
        <taxon>Rhabditoidea</taxon>
        <taxon>Rhabditidae</taxon>
        <taxon>Peloderinae</taxon>
        <taxon>Caenorhabditis</taxon>
    </lineage>
</organism>
<name>A0AAE8ZRW6_CAEBR</name>
<evidence type="ECO:0000313" key="2">
    <source>
        <dbReference type="EMBL" id="ULT81858.1"/>
    </source>
</evidence>
<keyword evidence="5" id="KW-1185">Reference proteome</keyword>
<keyword evidence="1" id="KW-0472">Membrane</keyword>
<dbReference type="Proteomes" id="UP000829354">
    <property type="component" value="Chromosome X"/>
</dbReference>
<dbReference type="EMBL" id="CP092625">
    <property type="protein sequence ID" value="UMM41164.1"/>
    <property type="molecule type" value="Genomic_DNA"/>
</dbReference>
<dbReference type="Proteomes" id="UP000827892">
    <property type="component" value="Chromosome X"/>
</dbReference>
<reference evidence="3 5" key="1">
    <citation type="submission" date="2022-04" db="EMBL/GenBank/DDBJ databases">
        <title>Chromosome-level reference genomes for two strains of Caenorhabditis briggsae: an improved platform for comparative genomics.</title>
        <authorList>
            <person name="Stevens L."/>
            <person name="Andersen E."/>
        </authorList>
    </citation>
    <scope>NUCLEOTIDE SEQUENCE [LARGE SCALE GENOMIC DNA]</scope>
    <source>
        <strain evidence="3">VX34</strain>
        <tissue evidence="3">Whole-organism</tissue>
    </source>
</reference>
<keyword evidence="1" id="KW-1133">Transmembrane helix</keyword>